<dbReference type="HOGENOM" id="CLU_034503_1_0_0"/>
<feature type="transmembrane region" description="Helical" evidence="1">
    <location>
        <begin position="259"/>
        <end position="276"/>
    </location>
</feature>
<feature type="transmembrane region" description="Helical" evidence="1">
    <location>
        <begin position="224"/>
        <end position="247"/>
    </location>
</feature>
<dbReference type="eggNOG" id="COG0786">
    <property type="taxonomic scope" value="Bacteria"/>
</dbReference>
<feature type="transmembrane region" description="Helical" evidence="1">
    <location>
        <begin position="93"/>
        <end position="121"/>
    </location>
</feature>
<reference evidence="2 3" key="1">
    <citation type="submission" date="2009-06" db="EMBL/GenBank/DDBJ databases">
        <title>Complete sequence of Thermotogales bacterium TBF 19.5.1.</title>
        <authorList>
            <consortium name="US DOE Joint Genome Institute"/>
            <person name="Lucas S."/>
            <person name="Copeland A."/>
            <person name="Lapidus A."/>
            <person name="Glavina del Rio T."/>
            <person name="Tice H."/>
            <person name="Bruce D."/>
            <person name="Goodwin L."/>
            <person name="Pitluck S."/>
            <person name="Chertkov O."/>
            <person name="Brettin T."/>
            <person name="Detter J.C."/>
            <person name="Han C."/>
            <person name="Schmutz J."/>
            <person name="Larimer F."/>
            <person name="Land M."/>
            <person name="Hauser L."/>
            <person name="Kyrpides N."/>
            <person name="Ovchinnikova G."/>
            <person name="Noll K."/>
        </authorList>
    </citation>
    <scope>NUCLEOTIDE SEQUENCE [LARGE SCALE GENOMIC DNA]</scope>
    <source>
        <strain evidence="3">ATCC BAA-1733 / DSM 21960 / TBF 19.5.1</strain>
    </source>
</reference>
<dbReference type="AlphaFoldDB" id="C5CE03"/>
<feature type="transmembrane region" description="Helical" evidence="1">
    <location>
        <begin position="36"/>
        <end position="57"/>
    </location>
</feature>
<feature type="transmembrane region" description="Helical" evidence="1">
    <location>
        <begin position="297"/>
        <end position="319"/>
    </location>
</feature>
<dbReference type="Proteomes" id="UP000002382">
    <property type="component" value="Chromosome"/>
</dbReference>
<reference evidence="2 3" key="2">
    <citation type="journal article" date="2011" name="J. Bacteriol.">
        <title>Genome Sequence of Kosmotoga olearia Strain TBF 19.5.1, a Thermophilic Bacterium with a Wide Growth Temperature Range, Isolated from the Troll B Oil Platform in the North Sea.</title>
        <authorList>
            <person name="Swithers K.S."/>
            <person name="Dipippo J.L."/>
            <person name="Bruce D.C."/>
            <person name="Detter C."/>
            <person name="Tapia R."/>
            <person name="Han S."/>
            <person name="Goodwin L.A."/>
            <person name="Han J."/>
            <person name="Woyke T."/>
            <person name="Pitluck S."/>
            <person name="Pennacchio L."/>
            <person name="Nolan M."/>
            <person name="Mikhailova N."/>
            <person name="Land M.L."/>
            <person name="Nesbo C.L."/>
            <person name="Gogarten J.P."/>
            <person name="Noll K.M."/>
        </authorList>
    </citation>
    <scope>NUCLEOTIDE SEQUENCE [LARGE SCALE GENOMIC DNA]</scope>
    <source>
        <strain evidence="3">ATCC BAA-1733 / DSM 21960 / TBF 19.5.1</strain>
    </source>
</reference>
<dbReference type="GO" id="GO:0015813">
    <property type="term" value="P:L-glutamate transmembrane transport"/>
    <property type="evidence" value="ECO:0007669"/>
    <property type="project" value="InterPro"/>
</dbReference>
<feature type="transmembrane region" description="Helical" evidence="1">
    <location>
        <begin position="6"/>
        <end position="24"/>
    </location>
</feature>
<keyword evidence="1" id="KW-0472">Membrane</keyword>
<dbReference type="EMBL" id="CP001634">
    <property type="protein sequence ID" value="ACR80105.1"/>
    <property type="molecule type" value="Genomic_DNA"/>
</dbReference>
<feature type="transmembrane region" description="Helical" evidence="1">
    <location>
        <begin position="398"/>
        <end position="418"/>
    </location>
</feature>
<dbReference type="PANTHER" id="PTHR36178">
    <property type="entry name" value="SLR0625 PROTEIN"/>
    <property type="match status" value="1"/>
</dbReference>
<feature type="transmembrane region" description="Helical" evidence="1">
    <location>
        <begin position="425"/>
        <end position="446"/>
    </location>
</feature>
<evidence type="ECO:0000256" key="1">
    <source>
        <dbReference type="SAM" id="Phobius"/>
    </source>
</evidence>
<dbReference type="KEGG" id="kol:Kole_1412"/>
<dbReference type="InterPro" id="IPR004445">
    <property type="entry name" value="GltS"/>
</dbReference>
<keyword evidence="3" id="KW-1185">Reference proteome</keyword>
<sequence length="451" mass="49972">MDGSWDLVMDFMYLSFLLGLSAVIKRSIPGMRKLLIPNSIIAGFLAVLFGPDVLGIFNFNSDNLGFMIYHMLAIGFIAVALKKSNSKLSKTGFNTGLIITMSLTIQAIAGFAVSLFLYYLITKDVFPLMGLLLPLAFDQGPGQAFSIGSQWEALGFRSGGAIGLVMATIGFLWATIGGIFLLNIIVFFKKKSKLVSEKKFIKKSVVSTVRDYEFSDIDGMTIQLLAIGIVYLVTFGFIKWITAVLGIGGNSYGETFARVLWGLHFVVGVLFAFLFRKVYDFLRRDEKYTTQYLNDFLLQRIAGAVFDYMVAASIAAIPLKMVKENFVPILLITTIGGVLTVFYTIWFSKRTYRESVLENTLALFGMETGTISTGMALLREIDPNFESGAAENMVLGSGVALIFGIPLLVIINIPIIGIKTNNPTYFFYTLLALGVYLLAIFFTWYLSVRRK</sequence>
<protein>
    <submittedName>
        <fullName evidence="2">Na+/glutamate symporter-like protein</fullName>
    </submittedName>
</protein>
<feature type="transmembrane region" description="Helical" evidence="1">
    <location>
        <begin position="63"/>
        <end position="81"/>
    </location>
</feature>
<feature type="transmembrane region" description="Helical" evidence="1">
    <location>
        <begin position="325"/>
        <end position="348"/>
    </location>
</feature>
<feature type="transmembrane region" description="Helical" evidence="1">
    <location>
        <begin position="161"/>
        <end position="188"/>
    </location>
</feature>
<dbReference type="GO" id="GO:0015501">
    <property type="term" value="F:glutamate:sodium symporter activity"/>
    <property type="evidence" value="ECO:0007669"/>
    <property type="project" value="InterPro"/>
</dbReference>
<evidence type="ECO:0000313" key="3">
    <source>
        <dbReference type="Proteomes" id="UP000002382"/>
    </source>
</evidence>
<dbReference type="RefSeq" id="WP_015868752.1">
    <property type="nucleotide sequence ID" value="NC_012785.1"/>
</dbReference>
<evidence type="ECO:0000313" key="2">
    <source>
        <dbReference type="EMBL" id="ACR80105.1"/>
    </source>
</evidence>
<accession>C5CE03</accession>
<keyword evidence="1" id="KW-1133">Transmembrane helix</keyword>
<dbReference type="GO" id="GO:0016020">
    <property type="term" value="C:membrane"/>
    <property type="evidence" value="ECO:0007669"/>
    <property type="project" value="InterPro"/>
</dbReference>
<keyword evidence="1" id="KW-0812">Transmembrane</keyword>
<organism evidence="2 3">
    <name type="scientific">Kosmotoga olearia (strain ATCC BAA-1733 / DSM 21960 / TBF 19.5.1)</name>
    <dbReference type="NCBI Taxonomy" id="521045"/>
    <lineage>
        <taxon>Bacteria</taxon>
        <taxon>Thermotogati</taxon>
        <taxon>Thermotogota</taxon>
        <taxon>Thermotogae</taxon>
        <taxon>Kosmotogales</taxon>
        <taxon>Kosmotogaceae</taxon>
        <taxon>Kosmotoga</taxon>
    </lineage>
</organism>
<dbReference type="STRING" id="521045.Kole_1412"/>
<name>C5CE03_KOSOT</name>
<proteinExistence type="predicted"/>
<dbReference type="OrthoDB" id="9801557at2"/>
<gene>
    <name evidence="2" type="ordered locus">Kole_1412</name>
</gene>
<dbReference type="PANTHER" id="PTHR36178:SF1">
    <property type="entry name" value="SODIUM_GLUTAMATE SYMPORTER"/>
    <property type="match status" value="1"/>
</dbReference>